<accession>A0A485CES2</accession>
<proteinExistence type="predicted"/>
<feature type="compositionally biased region" description="Basic and acidic residues" evidence="1">
    <location>
        <begin position="49"/>
        <end position="64"/>
    </location>
</feature>
<dbReference type="EMBL" id="CAADJD010000025">
    <property type="protein sequence ID" value="VFS83061.1"/>
    <property type="molecule type" value="Genomic_DNA"/>
</dbReference>
<evidence type="ECO:0000313" key="3">
    <source>
        <dbReference type="Proteomes" id="UP000401081"/>
    </source>
</evidence>
<keyword evidence="3" id="KW-1185">Reference proteome</keyword>
<dbReference type="InterPro" id="IPR016162">
    <property type="entry name" value="Ald_DH_N"/>
</dbReference>
<protein>
    <submittedName>
        <fullName evidence="2">Bifunctional acetaldehyde-CoA/alcohol dehydrogenase</fullName>
    </submittedName>
</protein>
<dbReference type="Proteomes" id="UP000401081">
    <property type="component" value="Unassembled WGS sequence"/>
</dbReference>
<sequence>MIELDTDLLSRQNARELVRNAKKAQAIMATFSQQQIDAIVKNVAQEAAHHAESLAENGRGRDRPLATGRIKS</sequence>
<dbReference type="Gene3D" id="3.40.605.10">
    <property type="entry name" value="Aldehyde Dehydrogenase, Chain A, domain 1"/>
    <property type="match status" value="1"/>
</dbReference>
<organism evidence="2 3">
    <name type="scientific">Kluyvera cryocrescens</name>
    <name type="common">Kluyvera citrophila</name>
    <dbReference type="NCBI Taxonomy" id="580"/>
    <lineage>
        <taxon>Bacteria</taxon>
        <taxon>Pseudomonadati</taxon>
        <taxon>Pseudomonadota</taxon>
        <taxon>Gammaproteobacteria</taxon>
        <taxon>Enterobacterales</taxon>
        <taxon>Enterobacteriaceae</taxon>
        <taxon>Kluyvera</taxon>
    </lineage>
</organism>
<evidence type="ECO:0000256" key="1">
    <source>
        <dbReference type="SAM" id="MobiDB-lite"/>
    </source>
</evidence>
<dbReference type="GO" id="GO:0016491">
    <property type="term" value="F:oxidoreductase activity"/>
    <property type="evidence" value="ECO:0007669"/>
    <property type="project" value="InterPro"/>
</dbReference>
<dbReference type="AlphaFoldDB" id="A0A485CES2"/>
<reference evidence="2 3" key="1">
    <citation type="submission" date="2019-03" db="EMBL/GenBank/DDBJ databases">
        <authorList>
            <consortium name="Pathogen Informatics"/>
        </authorList>
    </citation>
    <scope>NUCLEOTIDE SEQUENCE [LARGE SCALE GENOMIC DNA]</scope>
    <source>
        <strain evidence="2 3">NCTC12993</strain>
    </source>
</reference>
<gene>
    <name evidence="2" type="ORF">NCTC12993_06307</name>
</gene>
<evidence type="ECO:0000313" key="2">
    <source>
        <dbReference type="EMBL" id="VFS83061.1"/>
    </source>
</evidence>
<name>A0A485CES2_KLUCR</name>
<feature type="region of interest" description="Disordered" evidence="1">
    <location>
        <begin position="49"/>
        <end position="72"/>
    </location>
</feature>